<comment type="caution">
    <text evidence="14">The sequence shown here is derived from an EMBL/GenBank/DDBJ whole genome shotgun (WGS) entry which is preliminary data.</text>
</comment>
<dbReference type="FunFam" id="1.10.287.770:FF:000012">
    <property type="entry name" value="Pickpocket 10"/>
    <property type="match status" value="1"/>
</dbReference>
<evidence type="ECO:0000256" key="7">
    <source>
        <dbReference type="ARBA" id="ARBA00023053"/>
    </source>
</evidence>
<evidence type="ECO:0000256" key="8">
    <source>
        <dbReference type="ARBA" id="ARBA00023065"/>
    </source>
</evidence>
<keyword evidence="8 12" id="KW-0406">Ion transport</keyword>
<dbReference type="AlphaFoldDB" id="A0ABD0T964"/>
<comment type="similarity">
    <text evidence="2 12">Belongs to the amiloride-sensitive sodium channel (TC 1.A.6) family.</text>
</comment>
<feature type="transmembrane region" description="Helical" evidence="13">
    <location>
        <begin position="35"/>
        <end position="56"/>
    </location>
</feature>
<keyword evidence="10 12" id="KW-0739">Sodium transport</keyword>
<reference evidence="14 15" key="1">
    <citation type="submission" date="2024-06" db="EMBL/GenBank/DDBJ databases">
        <title>A chromosome-level genome assembly of beet webworm, Loxostege sticticalis.</title>
        <authorList>
            <person name="Zhang Y."/>
        </authorList>
    </citation>
    <scope>NUCLEOTIDE SEQUENCE [LARGE SCALE GENOMIC DNA]</scope>
    <source>
        <strain evidence="14">AQ028</strain>
        <tissue evidence="14">Male pupae</tissue>
    </source>
</reference>
<evidence type="ECO:0000313" key="14">
    <source>
        <dbReference type="EMBL" id="KAL0838873.1"/>
    </source>
</evidence>
<evidence type="ECO:0000256" key="2">
    <source>
        <dbReference type="ARBA" id="ARBA00007193"/>
    </source>
</evidence>
<evidence type="ECO:0000256" key="5">
    <source>
        <dbReference type="ARBA" id="ARBA00022692"/>
    </source>
</evidence>
<dbReference type="PANTHER" id="PTHR11690:SF175">
    <property type="entry name" value="PICKPOCKET 13-RELATED"/>
    <property type="match status" value="1"/>
</dbReference>
<dbReference type="Proteomes" id="UP001549921">
    <property type="component" value="Unassembled WGS sequence"/>
</dbReference>
<feature type="transmembrane region" description="Helical" evidence="13">
    <location>
        <begin position="416"/>
        <end position="437"/>
    </location>
</feature>
<evidence type="ECO:0000256" key="10">
    <source>
        <dbReference type="ARBA" id="ARBA00023201"/>
    </source>
</evidence>
<keyword evidence="4 12" id="KW-0894">Sodium channel</keyword>
<keyword evidence="7" id="KW-0915">Sodium</keyword>
<dbReference type="Gene3D" id="1.10.287.770">
    <property type="entry name" value="YojJ-like"/>
    <property type="match status" value="1"/>
</dbReference>
<comment type="subcellular location">
    <subcellularLocation>
        <location evidence="1">Membrane</location>
        <topology evidence="1">Multi-pass membrane protein</topology>
    </subcellularLocation>
</comment>
<evidence type="ECO:0000256" key="11">
    <source>
        <dbReference type="ARBA" id="ARBA00023303"/>
    </source>
</evidence>
<dbReference type="GO" id="GO:0016020">
    <property type="term" value="C:membrane"/>
    <property type="evidence" value="ECO:0007669"/>
    <property type="project" value="UniProtKB-SubCell"/>
</dbReference>
<dbReference type="PANTHER" id="PTHR11690">
    <property type="entry name" value="AMILORIDE-SENSITIVE SODIUM CHANNEL-RELATED"/>
    <property type="match status" value="1"/>
</dbReference>
<evidence type="ECO:0000313" key="15">
    <source>
        <dbReference type="Proteomes" id="UP001549921"/>
    </source>
</evidence>
<keyword evidence="11 12" id="KW-0407">Ion channel</keyword>
<gene>
    <name evidence="14" type="ORF">ABMA28_016898</name>
</gene>
<keyword evidence="6 13" id="KW-1133">Transmembrane helix</keyword>
<organism evidence="14 15">
    <name type="scientific">Loxostege sticticalis</name>
    <name type="common">Beet webworm moth</name>
    <dbReference type="NCBI Taxonomy" id="481309"/>
    <lineage>
        <taxon>Eukaryota</taxon>
        <taxon>Metazoa</taxon>
        <taxon>Ecdysozoa</taxon>
        <taxon>Arthropoda</taxon>
        <taxon>Hexapoda</taxon>
        <taxon>Insecta</taxon>
        <taxon>Pterygota</taxon>
        <taxon>Neoptera</taxon>
        <taxon>Endopterygota</taxon>
        <taxon>Lepidoptera</taxon>
        <taxon>Glossata</taxon>
        <taxon>Ditrysia</taxon>
        <taxon>Pyraloidea</taxon>
        <taxon>Crambidae</taxon>
        <taxon>Pyraustinae</taxon>
        <taxon>Loxostege</taxon>
    </lineage>
</organism>
<dbReference type="InterPro" id="IPR001873">
    <property type="entry name" value="ENaC"/>
</dbReference>
<accession>A0ABD0T964</accession>
<proteinExistence type="inferred from homology"/>
<evidence type="ECO:0000256" key="4">
    <source>
        <dbReference type="ARBA" id="ARBA00022461"/>
    </source>
</evidence>
<keyword evidence="3 12" id="KW-0813">Transport</keyword>
<name>A0ABD0T964_LOXSC</name>
<evidence type="ECO:0000256" key="1">
    <source>
        <dbReference type="ARBA" id="ARBA00004141"/>
    </source>
</evidence>
<protein>
    <submittedName>
        <fullName evidence="14">Uncharacterized protein</fullName>
    </submittedName>
</protein>
<evidence type="ECO:0000256" key="3">
    <source>
        <dbReference type="ARBA" id="ARBA00022448"/>
    </source>
</evidence>
<keyword evidence="5 12" id="KW-0812">Transmembrane</keyword>
<dbReference type="Pfam" id="PF00858">
    <property type="entry name" value="ASC"/>
    <property type="match status" value="1"/>
</dbReference>
<dbReference type="EMBL" id="JBEDNZ010000009">
    <property type="protein sequence ID" value="KAL0838873.1"/>
    <property type="molecule type" value="Genomic_DNA"/>
</dbReference>
<dbReference type="Gene3D" id="1.10.287.820">
    <property type="entry name" value="Acid-sensing ion channel domain"/>
    <property type="match status" value="1"/>
</dbReference>
<evidence type="ECO:0000256" key="13">
    <source>
        <dbReference type="SAM" id="Phobius"/>
    </source>
</evidence>
<evidence type="ECO:0000256" key="6">
    <source>
        <dbReference type="ARBA" id="ARBA00022989"/>
    </source>
</evidence>
<evidence type="ECO:0000256" key="12">
    <source>
        <dbReference type="RuleBase" id="RU000679"/>
    </source>
</evidence>
<dbReference type="GO" id="GO:0005272">
    <property type="term" value="F:sodium channel activity"/>
    <property type="evidence" value="ECO:0007669"/>
    <property type="project" value="UniProtKB-KW"/>
</dbReference>
<sequence length="491" mass="55776">MPRTCKALIKDYCSNCTFAGVHFIADDSKHWIERLVWLVLVILSWYGSAVLIIAAWDAFVISPISFGVETTYTEWNTEMPAVAVCEFSNDEKVFEVADTIWPPDHLLDLEDALKDIAFFRGVSYCLVEICYMSSDPDPLCPASNYSYYAKMIRSGCSRIVKNCSYNDEPFNCCEYFLPIDTDMGPCFILNSIQVKNPKPLPMVCNMMHKRGVIRFQVVGQATVYTIGEEEVPSITTLQSATLRVQPGHRYRRLLTVRNIENDPLVVETTTKQRACRFHDENEEGLYPYYSYSACTVLCRKRAQMESCQCNDHYMLGTREEEHCNLSGVACLHNLLSHLTTLKPHWASRPGLACDCLPSCNETEITVIKDAITHVKGNKKKAEVELVLAYLPTERFKRNVVRSRLDLVVSVGGTTGLFVGASILSFVEFIFYFTIRFANNILMGRRKRNPKVVIKLKRLEPVTNIIRAENIGALENMQQGPYENSGVRVLRL</sequence>
<evidence type="ECO:0000256" key="9">
    <source>
        <dbReference type="ARBA" id="ARBA00023136"/>
    </source>
</evidence>
<keyword evidence="9 13" id="KW-0472">Membrane</keyword>